<dbReference type="AlphaFoldDB" id="F7NH07"/>
<dbReference type="GO" id="GO:0044780">
    <property type="term" value="P:bacterial-type flagellum assembly"/>
    <property type="evidence" value="ECO:0007669"/>
    <property type="project" value="InterPro"/>
</dbReference>
<feature type="coiled-coil region" evidence="8">
    <location>
        <begin position="168"/>
        <end position="219"/>
    </location>
</feature>
<dbReference type="GO" id="GO:0005576">
    <property type="term" value="C:extracellular region"/>
    <property type="evidence" value="ECO:0007669"/>
    <property type="project" value="UniProtKB-SubCell"/>
</dbReference>
<organism evidence="12 13">
    <name type="scientific">Acetonema longum DSM 6540</name>
    <dbReference type="NCBI Taxonomy" id="1009370"/>
    <lineage>
        <taxon>Bacteria</taxon>
        <taxon>Bacillati</taxon>
        <taxon>Bacillota</taxon>
        <taxon>Negativicutes</taxon>
        <taxon>Acetonemataceae</taxon>
        <taxon>Acetonema</taxon>
    </lineage>
</organism>
<dbReference type="Proteomes" id="UP000003240">
    <property type="component" value="Unassembled WGS sequence"/>
</dbReference>
<evidence type="ECO:0000259" key="9">
    <source>
        <dbReference type="Pfam" id="PF00460"/>
    </source>
</evidence>
<dbReference type="EMBL" id="AFGF01000050">
    <property type="protein sequence ID" value="EGO64738.1"/>
    <property type="molecule type" value="Genomic_DNA"/>
</dbReference>
<evidence type="ECO:0000256" key="3">
    <source>
        <dbReference type="ARBA" id="ARBA00009677"/>
    </source>
</evidence>
<dbReference type="GO" id="GO:0005198">
    <property type="term" value="F:structural molecule activity"/>
    <property type="evidence" value="ECO:0007669"/>
    <property type="project" value="UniProtKB-UniRule"/>
</dbReference>
<accession>F7NH07</accession>
<feature type="domain" description="Flagellar hook-associated protein FlgK helical" evidence="11">
    <location>
        <begin position="97"/>
        <end position="355"/>
    </location>
</feature>
<dbReference type="PANTHER" id="PTHR30033">
    <property type="entry name" value="FLAGELLAR HOOK-ASSOCIATED PROTEIN 1"/>
    <property type="match status" value="1"/>
</dbReference>
<dbReference type="InterPro" id="IPR002371">
    <property type="entry name" value="FlgK"/>
</dbReference>
<dbReference type="InterPro" id="IPR010930">
    <property type="entry name" value="Flg_bb/hook_C_dom"/>
</dbReference>
<keyword evidence="12" id="KW-0969">Cilium</keyword>
<evidence type="ECO:0000313" key="13">
    <source>
        <dbReference type="Proteomes" id="UP000003240"/>
    </source>
</evidence>
<gene>
    <name evidence="7" type="primary">flgK</name>
    <name evidence="12" type="ORF">ALO_06743</name>
</gene>
<evidence type="ECO:0000313" key="12">
    <source>
        <dbReference type="EMBL" id="EGO64738.1"/>
    </source>
</evidence>
<dbReference type="OrthoDB" id="9802553at2"/>
<dbReference type="RefSeq" id="WP_004573170.1">
    <property type="nucleotide sequence ID" value="NZ_AFGF01000050.1"/>
</dbReference>
<dbReference type="NCBIfam" id="TIGR02492">
    <property type="entry name" value="flgK_ends"/>
    <property type="match status" value="1"/>
</dbReference>
<dbReference type="InterPro" id="IPR053927">
    <property type="entry name" value="FlgK_helical"/>
</dbReference>
<evidence type="ECO:0000259" key="10">
    <source>
        <dbReference type="Pfam" id="PF06429"/>
    </source>
</evidence>
<comment type="similarity">
    <text evidence="3 7">Belongs to the flagella basal body rod proteins family.</text>
</comment>
<proteinExistence type="inferred from homology"/>
<keyword evidence="12" id="KW-0966">Cell projection</keyword>
<name>F7NH07_9FIRM</name>
<comment type="caution">
    <text evidence="12">The sequence shown here is derived from an EMBL/GenBank/DDBJ whole genome shotgun (WGS) entry which is preliminary data.</text>
</comment>
<keyword evidence="5 7" id="KW-0964">Secreted</keyword>
<dbReference type="PANTHER" id="PTHR30033:SF1">
    <property type="entry name" value="FLAGELLAR HOOK-ASSOCIATED PROTEIN 1"/>
    <property type="match status" value="1"/>
</dbReference>
<dbReference type="SUPFAM" id="SSF64518">
    <property type="entry name" value="Phase 1 flagellin"/>
    <property type="match status" value="1"/>
</dbReference>
<protein>
    <recommendedName>
        <fullName evidence="4 7">Flagellar hook-associated protein 1</fullName>
        <shortName evidence="7">HAP1</shortName>
    </recommendedName>
</protein>
<evidence type="ECO:0000256" key="7">
    <source>
        <dbReference type="RuleBase" id="RU362065"/>
    </source>
</evidence>
<dbReference type="Pfam" id="PF22638">
    <property type="entry name" value="FlgK_D1"/>
    <property type="match status" value="1"/>
</dbReference>
<evidence type="ECO:0000256" key="2">
    <source>
        <dbReference type="ARBA" id="ARBA00004613"/>
    </source>
</evidence>
<keyword evidence="6 7" id="KW-0975">Bacterial flagellum</keyword>
<dbReference type="Pfam" id="PF00460">
    <property type="entry name" value="Flg_bb_rod"/>
    <property type="match status" value="1"/>
</dbReference>
<reference evidence="12 13" key="1">
    <citation type="journal article" date="2011" name="EMBO J.">
        <title>Structural diversity of bacterial flagellar motors.</title>
        <authorList>
            <person name="Chen S."/>
            <person name="Beeby M."/>
            <person name="Murphy G.E."/>
            <person name="Leadbetter J.R."/>
            <person name="Hendrixson D.R."/>
            <person name="Briegel A."/>
            <person name="Li Z."/>
            <person name="Shi J."/>
            <person name="Tocheva E.I."/>
            <person name="Muller A."/>
            <person name="Dobro M.J."/>
            <person name="Jensen G.J."/>
        </authorList>
    </citation>
    <scope>NUCLEOTIDE SEQUENCE [LARGE SCALE GENOMIC DNA]</scope>
    <source>
        <strain evidence="12 13">DSM 6540</strain>
    </source>
</reference>
<evidence type="ECO:0000256" key="8">
    <source>
        <dbReference type="SAM" id="Coils"/>
    </source>
</evidence>
<dbReference type="PRINTS" id="PR01005">
    <property type="entry name" value="FLGHOOKAP1"/>
</dbReference>
<comment type="subcellular location">
    <subcellularLocation>
        <location evidence="1 7">Bacterial flagellum</location>
    </subcellularLocation>
    <subcellularLocation>
        <location evidence="2 7">Secreted</location>
    </subcellularLocation>
</comment>
<dbReference type="InterPro" id="IPR001444">
    <property type="entry name" value="Flag_bb_rod_N"/>
</dbReference>
<evidence type="ECO:0000256" key="4">
    <source>
        <dbReference type="ARBA" id="ARBA00016244"/>
    </source>
</evidence>
<dbReference type="STRING" id="1009370.ALO_06743"/>
<keyword evidence="8" id="KW-0175">Coiled coil</keyword>
<evidence type="ECO:0000259" key="11">
    <source>
        <dbReference type="Pfam" id="PF22638"/>
    </source>
</evidence>
<feature type="domain" description="Flagellar basal-body/hook protein C-terminal" evidence="10">
    <location>
        <begin position="470"/>
        <end position="508"/>
    </location>
</feature>
<dbReference type="GO" id="GO:0009424">
    <property type="term" value="C:bacterial-type flagellum hook"/>
    <property type="evidence" value="ECO:0007669"/>
    <property type="project" value="UniProtKB-UniRule"/>
</dbReference>
<dbReference type="Pfam" id="PF06429">
    <property type="entry name" value="Flg_bbr_C"/>
    <property type="match status" value="1"/>
</dbReference>
<dbReference type="eggNOG" id="COG1256">
    <property type="taxonomic scope" value="Bacteria"/>
</dbReference>
<evidence type="ECO:0000256" key="6">
    <source>
        <dbReference type="ARBA" id="ARBA00023143"/>
    </source>
</evidence>
<evidence type="ECO:0000256" key="5">
    <source>
        <dbReference type="ARBA" id="ARBA00022525"/>
    </source>
</evidence>
<sequence>MASTFMGLSIASRGLAASKIGLSVTANNTSNVNTTGYSRQVVNQSAAGPSAVYSGRLYVGAGAQVDSVLRVRDFRLDQKYWQENSSLGKWETQANYLQEIESILGEPSSSGFTTTMDEFYGLLETLSTNPGDSAARTALQQAGAAVAVYLNDASQRLTQLRSDVNVDVKTTVTQINSYTQQIAELNQRITTASAAGSAANELKDQRDALIDELAKLAGIRVSEIVTGTQSDGTETKVLSITVDGSTLVNGDKARQLEAYTITDGSAQNGLYGIRWKDTGASFDPGDNGSLKALLDMRDSAGSDSKGIPCYISQLDEFARTFAKAFNEGIYKGGASYYGGHAGGVGLDGSTGIRFFSFDGLSSADLMASGAGTDEVYANITAANISLSQDVLGDINTIAAASAAGGDENNENINDLISIVQDSRMFNSGTPEDFMNSIIATLGTSSAYAQRQNDNQTTLVKYISGSRSSLAGVSTNEETANMTKYQQAYDASAQMVTVWNQIYATTINMVSSD</sequence>
<keyword evidence="13" id="KW-1185">Reference proteome</keyword>
<feature type="domain" description="Flagellar basal body rod protein N-terminal" evidence="9">
    <location>
        <begin position="9"/>
        <end position="37"/>
    </location>
</feature>
<evidence type="ECO:0000256" key="1">
    <source>
        <dbReference type="ARBA" id="ARBA00004365"/>
    </source>
</evidence>
<keyword evidence="12" id="KW-0282">Flagellum</keyword>